<organism evidence="3 4">
    <name type="scientific">Adineta steineri</name>
    <dbReference type="NCBI Taxonomy" id="433720"/>
    <lineage>
        <taxon>Eukaryota</taxon>
        <taxon>Metazoa</taxon>
        <taxon>Spiralia</taxon>
        <taxon>Gnathifera</taxon>
        <taxon>Rotifera</taxon>
        <taxon>Eurotatoria</taxon>
        <taxon>Bdelloidea</taxon>
        <taxon>Adinetida</taxon>
        <taxon>Adinetidae</taxon>
        <taxon>Adineta</taxon>
    </lineage>
</organism>
<evidence type="ECO:0000256" key="1">
    <source>
        <dbReference type="SAM" id="MobiDB-lite"/>
    </source>
</evidence>
<name>A0A818K5I5_9BILA</name>
<dbReference type="Proteomes" id="UP000663845">
    <property type="component" value="Unassembled WGS sequence"/>
</dbReference>
<evidence type="ECO:0000313" key="2">
    <source>
        <dbReference type="EMBL" id="CAF1175565.1"/>
    </source>
</evidence>
<protein>
    <submittedName>
        <fullName evidence="3">Uncharacterized protein</fullName>
    </submittedName>
</protein>
<dbReference type="AlphaFoldDB" id="A0A818K5I5"/>
<evidence type="ECO:0000313" key="3">
    <source>
        <dbReference type="EMBL" id="CAF3550817.1"/>
    </source>
</evidence>
<proteinExistence type="predicted"/>
<dbReference type="EMBL" id="CAJNOG010000326">
    <property type="protein sequence ID" value="CAF1175565.1"/>
    <property type="molecule type" value="Genomic_DNA"/>
</dbReference>
<evidence type="ECO:0000313" key="4">
    <source>
        <dbReference type="Proteomes" id="UP000663844"/>
    </source>
</evidence>
<dbReference type="Proteomes" id="UP000663844">
    <property type="component" value="Unassembled WGS sequence"/>
</dbReference>
<comment type="caution">
    <text evidence="3">The sequence shown here is derived from an EMBL/GenBank/DDBJ whole genome shotgun (WGS) entry which is preliminary data.</text>
</comment>
<feature type="compositionally biased region" description="Polar residues" evidence="1">
    <location>
        <begin position="75"/>
        <end position="88"/>
    </location>
</feature>
<accession>A0A818K5I5</accession>
<gene>
    <name evidence="2" type="ORF">JYZ213_LOCUS25472</name>
    <name evidence="3" type="ORF">OXD698_LOCUS3919</name>
</gene>
<dbReference type="EMBL" id="CAJOAZ010000143">
    <property type="protein sequence ID" value="CAF3550817.1"/>
    <property type="molecule type" value="Genomic_DNA"/>
</dbReference>
<feature type="region of interest" description="Disordered" evidence="1">
    <location>
        <begin position="62"/>
        <end position="88"/>
    </location>
</feature>
<sequence>MNREKIKKKKTTITPLVERSITAFTGQTRKRQVILPSTYKSKELDTDYLRALKVIDQTNGQKEIISANPKKNGRRSNPMNKSHDPQASYQFSSTLTPVGQQAMMKTYEDTLITHLTDVYSSKRIGNVLPRLQTAAYRHRLSPVNNKNNNQTHVDNIHQAQNLIDHILHNNRSKDKILCDYVKWQHRWTQNC</sequence>
<reference evidence="3" key="1">
    <citation type="submission" date="2021-02" db="EMBL/GenBank/DDBJ databases">
        <authorList>
            <person name="Nowell W R."/>
        </authorList>
    </citation>
    <scope>NUCLEOTIDE SEQUENCE</scope>
</reference>